<organism evidence="1 2">
    <name type="scientific">Novipirellula caenicola</name>
    <dbReference type="NCBI Taxonomy" id="1536901"/>
    <lineage>
        <taxon>Bacteria</taxon>
        <taxon>Pseudomonadati</taxon>
        <taxon>Planctomycetota</taxon>
        <taxon>Planctomycetia</taxon>
        <taxon>Pirellulales</taxon>
        <taxon>Pirellulaceae</taxon>
        <taxon>Novipirellula</taxon>
    </lineage>
</organism>
<evidence type="ECO:0000313" key="2">
    <source>
        <dbReference type="Proteomes" id="UP001416858"/>
    </source>
</evidence>
<protein>
    <submittedName>
        <fullName evidence="1">Uncharacterized protein</fullName>
    </submittedName>
</protein>
<comment type="caution">
    <text evidence="1">The sequence shown here is derived from an EMBL/GenBank/DDBJ whole genome shotgun (WGS) entry which is preliminary data.</text>
</comment>
<name>A0ABP9W1K0_9BACT</name>
<gene>
    <name evidence="1" type="ORF">Rcae01_06775</name>
</gene>
<keyword evidence="2" id="KW-1185">Reference proteome</keyword>
<dbReference type="EMBL" id="BAABRO010000056">
    <property type="protein sequence ID" value="GAA5511259.1"/>
    <property type="molecule type" value="Genomic_DNA"/>
</dbReference>
<dbReference type="Proteomes" id="UP001416858">
    <property type="component" value="Unassembled WGS sequence"/>
</dbReference>
<sequence>MPTCPECDSNCDDGRVVSNAATCPVCDRPVYIVRDPRDRLATYAAISNSDSLDVPDDVLTYPIIDQSSQDQPPRNMILEFPDDNACLIAQCSSPTQQKRELLDKPAFALKRTVLSVHLPVELMSYIRSTYKPNNYG</sequence>
<proteinExistence type="predicted"/>
<reference evidence="1 2" key="1">
    <citation type="submission" date="2024-02" db="EMBL/GenBank/DDBJ databases">
        <title>Rhodopirellula caenicola NBRC 110016.</title>
        <authorList>
            <person name="Ichikawa N."/>
            <person name="Katano-Makiyama Y."/>
            <person name="Hidaka K."/>
        </authorList>
    </citation>
    <scope>NUCLEOTIDE SEQUENCE [LARGE SCALE GENOMIC DNA]</scope>
    <source>
        <strain evidence="1 2">NBRC 110016</strain>
    </source>
</reference>
<accession>A0ABP9W1K0</accession>
<evidence type="ECO:0000313" key="1">
    <source>
        <dbReference type="EMBL" id="GAA5511259.1"/>
    </source>
</evidence>